<comment type="subcellular location">
    <subcellularLocation>
        <location evidence="1">Nucleus</location>
    </subcellularLocation>
</comment>
<dbReference type="GO" id="GO:0031390">
    <property type="term" value="C:Ctf18 RFC-like complex"/>
    <property type="evidence" value="ECO:0007669"/>
    <property type="project" value="TreeGrafter"/>
</dbReference>
<dbReference type="GO" id="GO:0003689">
    <property type="term" value="F:DNA clamp loader activity"/>
    <property type="evidence" value="ECO:0007669"/>
    <property type="project" value="TreeGrafter"/>
</dbReference>
<dbReference type="InterPro" id="IPR027417">
    <property type="entry name" value="P-loop_NTPase"/>
</dbReference>
<evidence type="ECO:0000259" key="9">
    <source>
        <dbReference type="SMART" id="SM00382"/>
    </source>
</evidence>
<dbReference type="FunFam" id="3.40.50.300:FF:000129">
    <property type="entry name" value="Replication factor C subunit 5"/>
    <property type="match status" value="1"/>
</dbReference>
<evidence type="ECO:0000256" key="8">
    <source>
        <dbReference type="SAM" id="MobiDB-lite"/>
    </source>
</evidence>
<dbReference type="SUPFAM" id="SSF52540">
    <property type="entry name" value="P-loop containing nucleoside triphosphate hydrolases"/>
    <property type="match status" value="1"/>
</dbReference>
<gene>
    <name evidence="10" type="primary">RFC3</name>
    <name evidence="10" type="ORF">MNAN1_003077</name>
</gene>
<proteinExistence type="inferred from homology"/>
<dbReference type="CDD" id="cd00009">
    <property type="entry name" value="AAA"/>
    <property type="match status" value="1"/>
</dbReference>
<dbReference type="GO" id="GO:0031389">
    <property type="term" value="C:Rad17 RFC-like complex"/>
    <property type="evidence" value="ECO:0007669"/>
    <property type="project" value="TreeGrafter"/>
</dbReference>
<evidence type="ECO:0000256" key="4">
    <source>
        <dbReference type="ARBA" id="ARBA00022741"/>
    </source>
</evidence>
<dbReference type="InterPro" id="IPR008921">
    <property type="entry name" value="DNA_pol3_clamp-load_cplx_C"/>
</dbReference>
<keyword evidence="3" id="KW-0235">DNA replication</keyword>
<feature type="domain" description="AAA+ ATPase" evidence="9">
    <location>
        <begin position="52"/>
        <end position="182"/>
    </location>
</feature>
<dbReference type="SUPFAM" id="SSF48019">
    <property type="entry name" value="post-AAA+ oligomerization domain-like"/>
    <property type="match status" value="1"/>
</dbReference>
<dbReference type="GO" id="GO:0003677">
    <property type="term" value="F:DNA binding"/>
    <property type="evidence" value="ECO:0007669"/>
    <property type="project" value="InterPro"/>
</dbReference>
<dbReference type="InterPro" id="IPR050238">
    <property type="entry name" value="DNA_Rep/Repair_Clamp_Loader"/>
</dbReference>
<name>A0AAF0ELN2_9BASI</name>
<evidence type="ECO:0000256" key="3">
    <source>
        <dbReference type="ARBA" id="ARBA00022705"/>
    </source>
</evidence>
<organism evidence="10 11">
    <name type="scientific">Malassezia nana</name>
    <dbReference type="NCBI Taxonomy" id="180528"/>
    <lineage>
        <taxon>Eukaryota</taxon>
        <taxon>Fungi</taxon>
        <taxon>Dikarya</taxon>
        <taxon>Basidiomycota</taxon>
        <taxon>Ustilaginomycotina</taxon>
        <taxon>Malasseziomycetes</taxon>
        <taxon>Malasseziales</taxon>
        <taxon>Malasseziaceae</taxon>
        <taxon>Malassezia</taxon>
    </lineage>
</organism>
<dbReference type="GO" id="GO:0006271">
    <property type="term" value="P:DNA strand elongation involved in DNA replication"/>
    <property type="evidence" value="ECO:0007669"/>
    <property type="project" value="UniProtKB-ARBA"/>
</dbReference>
<evidence type="ECO:0000256" key="7">
    <source>
        <dbReference type="ARBA" id="ARBA00070184"/>
    </source>
</evidence>
<protein>
    <recommendedName>
        <fullName evidence="7">Replication factor C subunit 3</fullName>
    </recommendedName>
</protein>
<evidence type="ECO:0000256" key="1">
    <source>
        <dbReference type="ARBA" id="ARBA00004123"/>
    </source>
</evidence>
<dbReference type="GO" id="GO:0005524">
    <property type="term" value="F:ATP binding"/>
    <property type="evidence" value="ECO:0007669"/>
    <property type="project" value="UniProtKB-KW"/>
</dbReference>
<sequence length="349" mass="38913">MDAQGKGKRPEGAPPSDDLLPWVEKYRPSSMDEILAHKYITTTLEKFVEANQLPHLLFYGPPGTGKTSTIMALAVRLYGKSFRNHILELNASDDRGIDVVRGQIKAFASTRNMFSAQQDTFKLVILDEADAMTQAAQAALRRVMEQYTRNVRFCIICNYVNKIIPAIQSRCTRFRFAPLDVTQVERRLDTVIAAEKCQIEPAAKQAILQLCKGDMRRALNILQACHAANDVIDEDSVYHCTGHPHPKDIETAFQAMLQQEFTTAYQSMYAQLTIAIQSLKVDKGTALADLLTGLHALVMTLELPAHARAYLLDQMATIEYRLSTNASERLQLSALLASVKVAVELAQKS</sequence>
<dbReference type="GO" id="GO:0006281">
    <property type="term" value="P:DNA repair"/>
    <property type="evidence" value="ECO:0007669"/>
    <property type="project" value="TreeGrafter"/>
</dbReference>
<dbReference type="InterPro" id="IPR047854">
    <property type="entry name" value="RFC_lid"/>
</dbReference>
<evidence type="ECO:0000256" key="5">
    <source>
        <dbReference type="ARBA" id="ARBA00022840"/>
    </source>
</evidence>
<evidence type="ECO:0000256" key="6">
    <source>
        <dbReference type="ARBA" id="ARBA00023242"/>
    </source>
</evidence>
<comment type="similarity">
    <text evidence="2">Belongs to the activator 1 small subunits family.</text>
</comment>
<evidence type="ECO:0000256" key="2">
    <source>
        <dbReference type="ARBA" id="ARBA00005378"/>
    </source>
</evidence>
<dbReference type="Gene3D" id="3.40.50.300">
    <property type="entry name" value="P-loop containing nucleotide triphosphate hydrolases"/>
    <property type="match status" value="1"/>
</dbReference>
<dbReference type="Gene3D" id="1.10.8.60">
    <property type="match status" value="1"/>
</dbReference>
<dbReference type="PANTHER" id="PTHR11669">
    <property type="entry name" value="REPLICATION FACTOR C / DNA POLYMERASE III GAMMA-TAU SUBUNIT"/>
    <property type="match status" value="1"/>
</dbReference>
<dbReference type="InterPro" id="IPR003959">
    <property type="entry name" value="ATPase_AAA_core"/>
</dbReference>
<dbReference type="AlphaFoldDB" id="A0AAF0ELN2"/>
<evidence type="ECO:0000313" key="11">
    <source>
        <dbReference type="Proteomes" id="UP001213623"/>
    </source>
</evidence>
<dbReference type="Pfam" id="PF00004">
    <property type="entry name" value="AAA"/>
    <property type="match status" value="1"/>
</dbReference>
<dbReference type="InterPro" id="IPR013748">
    <property type="entry name" value="Rep_factorC_C"/>
</dbReference>
<dbReference type="Pfam" id="PF08542">
    <property type="entry name" value="Rep_fac_C"/>
    <property type="match status" value="1"/>
</dbReference>
<feature type="region of interest" description="Disordered" evidence="8">
    <location>
        <begin position="1"/>
        <end position="20"/>
    </location>
</feature>
<evidence type="ECO:0000313" key="10">
    <source>
        <dbReference type="EMBL" id="WFD28069.1"/>
    </source>
</evidence>
<dbReference type="PANTHER" id="PTHR11669:SF9">
    <property type="entry name" value="REPLICATION FACTOR C SUBUNIT 5"/>
    <property type="match status" value="1"/>
</dbReference>
<keyword evidence="5" id="KW-0067">ATP-binding</keyword>
<dbReference type="GO" id="GO:0016887">
    <property type="term" value="F:ATP hydrolysis activity"/>
    <property type="evidence" value="ECO:0007669"/>
    <property type="project" value="InterPro"/>
</dbReference>
<dbReference type="FunFam" id="1.20.272.10:FF:000004">
    <property type="entry name" value="Replication factor C subunit 5"/>
    <property type="match status" value="1"/>
</dbReference>
<accession>A0AAF0ELN2</accession>
<dbReference type="EMBL" id="CP119896">
    <property type="protein sequence ID" value="WFD28069.1"/>
    <property type="molecule type" value="Genomic_DNA"/>
</dbReference>
<dbReference type="CDD" id="cd18140">
    <property type="entry name" value="HLD_clamp_RFC"/>
    <property type="match status" value="1"/>
</dbReference>
<dbReference type="GO" id="GO:0031391">
    <property type="term" value="C:Elg1 RFC-like complex"/>
    <property type="evidence" value="ECO:0007669"/>
    <property type="project" value="TreeGrafter"/>
</dbReference>
<dbReference type="Proteomes" id="UP001213623">
    <property type="component" value="Chromosome 5"/>
</dbReference>
<dbReference type="GO" id="GO:0005663">
    <property type="term" value="C:DNA replication factor C complex"/>
    <property type="evidence" value="ECO:0007669"/>
    <property type="project" value="TreeGrafter"/>
</dbReference>
<dbReference type="FunFam" id="1.10.8.60:FF:000028">
    <property type="entry name" value="Replication factor C subunit 5"/>
    <property type="match status" value="1"/>
</dbReference>
<dbReference type="SMART" id="SM00382">
    <property type="entry name" value="AAA"/>
    <property type="match status" value="1"/>
</dbReference>
<reference evidence="10" key="1">
    <citation type="submission" date="2023-03" db="EMBL/GenBank/DDBJ databases">
        <title>Mating type loci evolution in Malassezia.</title>
        <authorList>
            <person name="Coelho M.A."/>
        </authorList>
    </citation>
    <scope>NUCLEOTIDE SEQUENCE</scope>
    <source>
        <strain evidence="10">CBS 9557</strain>
    </source>
</reference>
<keyword evidence="11" id="KW-1185">Reference proteome</keyword>
<dbReference type="Gene3D" id="1.20.272.10">
    <property type="match status" value="1"/>
</dbReference>
<keyword evidence="4" id="KW-0547">Nucleotide-binding</keyword>
<dbReference type="InterPro" id="IPR003593">
    <property type="entry name" value="AAA+_ATPase"/>
</dbReference>
<keyword evidence="6" id="KW-0539">Nucleus</keyword>
<dbReference type="NCBIfam" id="NF001679">
    <property type="entry name" value="PRK00440.1"/>
    <property type="match status" value="1"/>
</dbReference>